<evidence type="ECO:0000256" key="4">
    <source>
        <dbReference type="ARBA" id="ARBA00022989"/>
    </source>
</evidence>
<evidence type="ECO:0000313" key="9">
    <source>
        <dbReference type="Proteomes" id="UP000029507"/>
    </source>
</evidence>
<dbReference type="PANTHER" id="PTHR32322:SF2">
    <property type="entry name" value="EAMA DOMAIN-CONTAINING PROTEIN"/>
    <property type="match status" value="1"/>
</dbReference>
<feature type="domain" description="EamA" evidence="7">
    <location>
        <begin position="4"/>
        <end position="127"/>
    </location>
</feature>
<feature type="transmembrane region" description="Helical" evidence="6">
    <location>
        <begin position="167"/>
        <end position="189"/>
    </location>
</feature>
<dbReference type="InterPro" id="IPR000620">
    <property type="entry name" value="EamA_dom"/>
</dbReference>
<dbReference type="InterPro" id="IPR037185">
    <property type="entry name" value="EmrE-like"/>
</dbReference>
<feature type="transmembrane region" description="Helical" evidence="6">
    <location>
        <begin position="81"/>
        <end position="99"/>
    </location>
</feature>
<evidence type="ECO:0000256" key="1">
    <source>
        <dbReference type="ARBA" id="ARBA00004127"/>
    </source>
</evidence>
<dbReference type="Proteomes" id="UP000029507">
    <property type="component" value="Chromosome"/>
</dbReference>
<evidence type="ECO:0000259" key="7">
    <source>
        <dbReference type="Pfam" id="PF00892"/>
    </source>
</evidence>
<dbReference type="PANTHER" id="PTHR32322">
    <property type="entry name" value="INNER MEMBRANE TRANSPORTER"/>
    <property type="match status" value="1"/>
</dbReference>
<dbReference type="SUPFAM" id="SSF103481">
    <property type="entry name" value="Multidrug resistance efflux transporter EmrE"/>
    <property type="match status" value="2"/>
</dbReference>
<dbReference type="Pfam" id="PF00892">
    <property type="entry name" value="EamA"/>
    <property type="match status" value="2"/>
</dbReference>
<protein>
    <submittedName>
        <fullName evidence="8">Multidrug transporter</fullName>
    </submittedName>
</protein>
<evidence type="ECO:0000256" key="3">
    <source>
        <dbReference type="ARBA" id="ARBA00022692"/>
    </source>
</evidence>
<accession>A0A089LT19</accession>
<dbReference type="AlphaFoldDB" id="A0A089LT19"/>
<feature type="transmembrane region" description="Helical" evidence="6">
    <location>
        <begin position="141"/>
        <end position="160"/>
    </location>
</feature>
<name>A0A089LT19_9BACL</name>
<gene>
    <name evidence="8" type="ORF">PSTEL_14050</name>
</gene>
<evidence type="ECO:0000256" key="6">
    <source>
        <dbReference type="SAM" id="Phobius"/>
    </source>
</evidence>
<keyword evidence="5 6" id="KW-0472">Membrane</keyword>
<keyword evidence="3 6" id="KW-0812">Transmembrane</keyword>
<dbReference type="InterPro" id="IPR050638">
    <property type="entry name" value="AA-Vitamin_Transporters"/>
</dbReference>
<feature type="transmembrane region" description="Helical" evidence="6">
    <location>
        <begin position="262"/>
        <end position="280"/>
    </location>
</feature>
<feature type="transmembrane region" description="Helical" evidence="6">
    <location>
        <begin position="209"/>
        <end position="228"/>
    </location>
</feature>
<feature type="transmembrane region" description="Helical" evidence="6">
    <location>
        <begin position="235"/>
        <end position="256"/>
    </location>
</feature>
<sequence length="286" mass="30508">MVYLFWGGTYLGMKIAIESMPPFLMAGARFMTAGLILYILSRAQGAPRPVALEWRNAGIVGGLLLLMGNGGVAWAEQHVPSAIASLVVATVPLWMILLGKLRGSNRRQSPFVYVGLLLGLAGIAVLVLHSGGSAQTRLSPLGLIVLIFASISWAAGSLFSRSAKLPVFPLMSTAIQMVAGGALLLILSFVMEDWSGLHISEISVRSWAAFGYLVLFGSLLGYTAYIWLLNNADPAIASTYAFVNPIVAVFLGFFAGNEALTTNVWIATFLIVGAVVFITNGKEKQK</sequence>
<dbReference type="EMBL" id="CP009286">
    <property type="protein sequence ID" value="AIQ64047.1"/>
    <property type="molecule type" value="Genomic_DNA"/>
</dbReference>
<feature type="transmembrane region" description="Helical" evidence="6">
    <location>
        <begin position="20"/>
        <end position="40"/>
    </location>
</feature>
<organism evidence="8 9">
    <name type="scientific">Paenibacillus stellifer</name>
    <dbReference type="NCBI Taxonomy" id="169760"/>
    <lineage>
        <taxon>Bacteria</taxon>
        <taxon>Bacillati</taxon>
        <taxon>Bacillota</taxon>
        <taxon>Bacilli</taxon>
        <taxon>Bacillales</taxon>
        <taxon>Paenibacillaceae</taxon>
        <taxon>Paenibacillus</taxon>
    </lineage>
</organism>
<comment type="subcellular location">
    <subcellularLocation>
        <location evidence="1">Endomembrane system</location>
        <topology evidence="1">Multi-pass membrane protein</topology>
    </subcellularLocation>
</comment>
<keyword evidence="9" id="KW-1185">Reference proteome</keyword>
<feature type="domain" description="EamA" evidence="7">
    <location>
        <begin position="141"/>
        <end position="279"/>
    </location>
</feature>
<dbReference type="NCBIfam" id="NF008432">
    <property type="entry name" value="PRK11272.1"/>
    <property type="match status" value="1"/>
</dbReference>
<comment type="similarity">
    <text evidence="2">Belongs to the EamA transporter family.</text>
</comment>
<reference evidence="8 9" key="1">
    <citation type="submission" date="2014-08" db="EMBL/GenBank/DDBJ databases">
        <title>Comparative genomics of the Paenibacillus odorifer group.</title>
        <authorList>
            <person name="den Bakker H.C."/>
            <person name="Tsai Y.-C."/>
            <person name="Martin N."/>
            <person name="Korlach J."/>
            <person name="Wiedmann M."/>
        </authorList>
    </citation>
    <scope>NUCLEOTIDE SEQUENCE [LARGE SCALE GENOMIC DNA]</scope>
    <source>
        <strain evidence="8 9">DSM 14472</strain>
    </source>
</reference>
<evidence type="ECO:0000256" key="2">
    <source>
        <dbReference type="ARBA" id="ARBA00007362"/>
    </source>
</evidence>
<dbReference type="HOGENOM" id="CLU_033863_5_1_9"/>
<proteinExistence type="inferred from homology"/>
<dbReference type="KEGG" id="pste:PSTEL_14050"/>
<evidence type="ECO:0000256" key="5">
    <source>
        <dbReference type="ARBA" id="ARBA00023136"/>
    </source>
</evidence>
<evidence type="ECO:0000313" key="8">
    <source>
        <dbReference type="EMBL" id="AIQ64047.1"/>
    </source>
</evidence>
<feature type="transmembrane region" description="Helical" evidence="6">
    <location>
        <begin position="111"/>
        <end position="129"/>
    </location>
</feature>
<dbReference type="STRING" id="169760.PSTEL_14050"/>
<dbReference type="GO" id="GO:0016020">
    <property type="term" value="C:membrane"/>
    <property type="evidence" value="ECO:0007669"/>
    <property type="project" value="UniProtKB-SubCell"/>
</dbReference>
<keyword evidence="4 6" id="KW-1133">Transmembrane helix</keyword>
<feature type="transmembrane region" description="Helical" evidence="6">
    <location>
        <begin position="52"/>
        <end position="75"/>
    </location>
</feature>